<feature type="compositionally biased region" description="Polar residues" evidence="4">
    <location>
        <begin position="393"/>
        <end position="430"/>
    </location>
</feature>
<feature type="compositionally biased region" description="Polar residues" evidence="4">
    <location>
        <begin position="438"/>
        <end position="447"/>
    </location>
</feature>
<evidence type="ECO:0000256" key="4">
    <source>
        <dbReference type="SAM" id="MobiDB-lite"/>
    </source>
</evidence>
<evidence type="ECO:0000313" key="5">
    <source>
        <dbReference type="EMBL" id="KAG8238455.1"/>
    </source>
</evidence>
<feature type="compositionally biased region" description="Low complexity" evidence="4">
    <location>
        <begin position="381"/>
        <end position="392"/>
    </location>
</feature>
<feature type="region of interest" description="Disordered" evidence="4">
    <location>
        <begin position="294"/>
        <end position="447"/>
    </location>
</feature>
<dbReference type="InterPro" id="IPR036322">
    <property type="entry name" value="WD40_repeat_dom_sf"/>
</dbReference>
<dbReference type="OrthoDB" id="4869960at2759"/>
<dbReference type="PANTHER" id="PTHR15574:SF39">
    <property type="entry name" value="DDB1- AND CUL4-ASSOCIATED FACTOR 6"/>
    <property type="match status" value="1"/>
</dbReference>
<feature type="compositionally biased region" description="Polar residues" evidence="4">
    <location>
        <begin position="361"/>
        <end position="372"/>
    </location>
</feature>
<dbReference type="GO" id="GO:0080008">
    <property type="term" value="C:Cul4-RING E3 ubiquitin ligase complex"/>
    <property type="evidence" value="ECO:0007669"/>
    <property type="project" value="TreeGrafter"/>
</dbReference>
<protein>
    <submittedName>
        <fullName evidence="5">Uncharacterized protein</fullName>
    </submittedName>
</protein>
<comment type="caution">
    <text evidence="5">The sequence shown here is derived from an EMBL/GenBank/DDBJ whole genome shotgun (WGS) entry which is preliminary data.</text>
</comment>
<feature type="repeat" description="WD" evidence="3">
    <location>
        <begin position="49"/>
        <end position="79"/>
    </location>
</feature>
<dbReference type="SUPFAM" id="SSF50978">
    <property type="entry name" value="WD40 repeat-like"/>
    <property type="match status" value="1"/>
</dbReference>
<dbReference type="Pfam" id="PF00400">
    <property type="entry name" value="WD40"/>
    <property type="match status" value="3"/>
</dbReference>
<dbReference type="Proteomes" id="UP000792457">
    <property type="component" value="Unassembled WGS sequence"/>
</dbReference>
<keyword evidence="1 3" id="KW-0853">WD repeat</keyword>
<dbReference type="InterPro" id="IPR001680">
    <property type="entry name" value="WD40_rpt"/>
</dbReference>
<reference evidence="5" key="2">
    <citation type="submission" date="2017-10" db="EMBL/GenBank/DDBJ databases">
        <title>Ladona fulva Genome sequencing and assembly.</title>
        <authorList>
            <person name="Murali S."/>
            <person name="Richards S."/>
            <person name="Bandaranaike D."/>
            <person name="Bellair M."/>
            <person name="Blankenburg K."/>
            <person name="Chao H."/>
            <person name="Dinh H."/>
            <person name="Doddapaneni H."/>
            <person name="Dugan-Rocha S."/>
            <person name="Elkadiri S."/>
            <person name="Gnanaolivu R."/>
            <person name="Hernandez B."/>
            <person name="Skinner E."/>
            <person name="Javaid M."/>
            <person name="Lee S."/>
            <person name="Li M."/>
            <person name="Ming W."/>
            <person name="Munidasa M."/>
            <person name="Muniz J."/>
            <person name="Nguyen L."/>
            <person name="Hughes D."/>
            <person name="Osuji N."/>
            <person name="Pu L.-L."/>
            <person name="Puazo M."/>
            <person name="Qu C."/>
            <person name="Quiroz J."/>
            <person name="Raj R."/>
            <person name="Weissenberger G."/>
            <person name="Xin Y."/>
            <person name="Zou X."/>
            <person name="Han Y."/>
            <person name="Worley K."/>
            <person name="Muzny D."/>
            <person name="Gibbs R."/>
        </authorList>
    </citation>
    <scope>NUCLEOTIDE SEQUENCE</scope>
    <source>
        <strain evidence="5">Sampled in the wild</strain>
    </source>
</reference>
<dbReference type="AlphaFoldDB" id="A0A8K0KRJ0"/>
<dbReference type="GO" id="GO:0045944">
    <property type="term" value="P:positive regulation of transcription by RNA polymerase II"/>
    <property type="evidence" value="ECO:0007669"/>
    <property type="project" value="TreeGrafter"/>
</dbReference>
<dbReference type="EMBL" id="KZ309354">
    <property type="protein sequence ID" value="KAG8238455.1"/>
    <property type="molecule type" value="Genomic_DNA"/>
</dbReference>
<keyword evidence="2" id="KW-0677">Repeat</keyword>
<evidence type="ECO:0000256" key="2">
    <source>
        <dbReference type="ARBA" id="ARBA00022737"/>
    </source>
</evidence>
<dbReference type="SMART" id="SM00320">
    <property type="entry name" value="WD40"/>
    <property type="match status" value="5"/>
</dbReference>
<name>A0A8K0KRJ0_LADFU</name>
<proteinExistence type="predicted"/>
<sequence>MFKIAMKRKCSLFRDIYEQPYNDSTRLKLYCSSKGSCSLMQRMCLMKKLTVHSGCVNTISWNRTGEYILSGSDDQHIVLTNAYNYKVLTDHKTSHRANIFSAKFLPNTGDQHVISCSGDGIILFTDLTKKEETFYNQFNCHSGTTYEVMTIPGDSHSFLSCGEDGTVRWFDLRVKDRCNKPHCKEDVMISCKRAVTALSVNPAAPYQLAIGCSDSTVRMFDRRMLGTRATGSSVCEVATSFGPFCSFSVPEFEGHSYRITSLSFSPDGEEVLVSYSSDYLYLFSMKEKEKVIKMKSSPARGAKSPSAWERARKACGFHQSQSQQQPNPPVKRLRLRGDWSDTGPDARPEREGGRRGEAVNLNASANEVSSEGTAAMDVPQESSSASIPEPSILQSVPRLSTLSLGSPTTDRSQPETGQALDLSSSNQNFPSHPDPEAQHQSPPFGSEIMTQDISNLQDHLSSLREGFIERHHSEPAISLVYSEHGSASGSISLGVGDEVGRQLSPSQNITNDGDPESSVEDGHNAENSADPVVAGSSGSANVPARDGN</sequence>
<accession>A0A8K0KRJ0</accession>
<dbReference type="GO" id="GO:0005737">
    <property type="term" value="C:cytoplasm"/>
    <property type="evidence" value="ECO:0007669"/>
    <property type="project" value="TreeGrafter"/>
</dbReference>
<feature type="compositionally biased region" description="Basic and acidic residues" evidence="4">
    <location>
        <begin position="335"/>
        <end position="357"/>
    </location>
</feature>
<feature type="repeat" description="WD" evidence="3">
    <location>
        <begin position="252"/>
        <end position="293"/>
    </location>
</feature>
<reference evidence="5" key="1">
    <citation type="submission" date="2013-04" db="EMBL/GenBank/DDBJ databases">
        <authorList>
            <person name="Qu J."/>
            <person name="Murali S.C."/>
            <person name="Bandaranaike D."/>
            <person name="Bellair M."/>
            <person name="Blankenburg K."/>
            <person name="Chao H."/>
            <person name="Dinh H."/>
            <person name="Doddapaneni H."/>
            <person name="Downs B."/>
            <person name="Dugan-Rocha S."/>
            <person name="Elkadiri S."/>
            <person name="Gnanaolivu R.D."/>
            <person name="Hernandez B."/>
            <person name="Javaid M."/>
            <person name="Jayaseelan J.C."/>
            <person name="Lee S."/>
            <person name="Li M."/>
            <person name="Ming W."/>
            <person name="Munidasa M."/>
            <person name="Muniz J."/>
            <person name="Nguyen L."/>
            <person name="Ongeri F."/>
            <person name="Osuji N."/>
            <person name="Pu L.-L."/>
            <person name="Puazo M."/>
            <person name="Qu C."/>
            <person name="Quiroz J."/>
            <person name="Raj R."/>
            <person name="Weissenberger G."/>
            <person name="Xin Y."/>
            <person name="Zou X."/>
            <person name="Han Y."/>
            <person name="Richards S."/>
            <person name="Worley K."/>
            <person name="Muzny D."/>
            <person name="Gibbs R."/>
        </authorList>
    </citation>
    <scope>NUCLEOTIDE SEQUENCE</scope>
    <source>
        <strain evidence="5">Sampled in the wild</strain>
    </source>
</reference>
<dbReference type="InterPro" id="IPR045151">
    <property type="entry name" value="DCAF8"/>
</dbReference>
<evidence type="ECO:0000256" key="3">
    <source>
        <dbReference type="PROSITE-ProRule" id="PRU00221"/>
    </source>
</evidence>
<dbReference type="PANTHER" id="PTHR15574">
    <property type="entry name" value="WD REPEAT DOMAIN-CONTAINING FAMILY"/>
    <property type="match status" value="1"/>
</dbReference>
<evidence type="ECO:0000256" key="1">
    <source>
        <dbReference type="ARBA" id="ARBA00022574"/>
    </source>
</evidence>
<feature type="region of interest" description="Disordered" evidence="4">
    <location>
        <begin position="491"/>
        <end position="548"/>
    </location>
</feature>
<gene>
    <name evidence="5" type="ORF">J437_LFUL002912</name>
</gene>
<evidence type="ECO:0000313" key="6">
    <source>
        <dbReference type="Proteomes" id="UP000792457"/>
    </source>
</evidence>
<organism evidence="5 6">
    <name type="scientific">Ladona fulva</name>
    <name type="common">Scarce chaser dragonfly</name>
    <name type="synonym">Libellula fulva</name>
    <dbReference type="NCBI Taxonomy" id="123851"/>
    <lineage>
        <taxon>Eukaryota</taxon>
        <taxon>Metazoa</taxon>
        <taxon>Ecdysozoa</taxon>
        <taxon>Arthropoda</taxon>
        <taxon>Hexapoda</taxon>
        <taxon>Insecta</taxon>
        <taxon>Pterygota</taxon>
        <taxon>Palaeoptera</taxon>
        <taxon>Odonata</taxon>
        <taxon>Epiprocta</taxon>
        <taxon>Anisoptera</taxon>
        <taxon>Libelluloidea</taxon>
        <taxon>Libellulidae</taxon>
        <taxon>Ladona</taxon>
    </lineage>
</organism>
<dbReference type="InterPro" id="IPR015943">
    <property type="entry name" value="WD40/YVTN_repeat-like_dom_sf"/>
</dbReference>
<dbReference type="PROSITE" id="PS50082">
    <property type="entry name" value="WD_REPEATS_2"/>
    <property type="match status" value="2"/>
</dbReference>
<keyword evidence="6" id="KW-1185">Reference proteome</keyword>
<dbReference type="Gene3D" id="2.130.10.10">
    <property type="entry name" value="YVTN repeat-like/Quinoprotein amine dehydrogenase"/>
    <property type="match status" value="1"/>
</dbReference>